<dbReference type="EMBL" id="CAFZ01001342">
    <property type="protein sequence ID" value="CCA77180.1"/>
    <property type="molecule type" value="Genomic_DNA"/>
</dbReference>
<keyword evidence="2" id="KW-1185">Reference proteome</keyword>
<name>G4U0T7_SERID</name>
<accession>G4U0T7</accession>
<comment type="caution">
    <text evidence="1">The sequence shown here is derived from an EMBL/GenBank/DDBJ whole genome shotgun (WGS) entry which is preliminary data.</text>
</comment>
<proteinExistence type="predicted"/>
<evidence type="ECO:0000313" key="2">
    <source>
        <dbReference type="Proteomes" id="UP000007148"/>
    </source>
</evidence>
<evidence type="ECO:0000313" key="1">
    <source>
        <dbReference type="EMBL" id="CCA77180.1"/>
    </source>
</evidence>
<sequence length="10" mass="1243">MPTWTGKYFI</sequence>
<dbReference type="InParanoid" id="G4U0T7"/>
<dbReference type="HOGENOM" id="CLU_3438384_0_0_1"/>
<reference evidence="1 2" key="1">
    <citation type="journal article" date="2011" name="PLoS Pathog.">
        <title>Endophytic Life Strategies Decoded by Genome and Transcriptome Analyses of the Mutualistic Root Symbiont Piriformospora indica.</title>
        <authorList>
            <person name="Zuccaro A."/>
            <person name="Lahrmann U."/>
            <person name="Guldener U."/>
            <person name="Langen G."/>
            <person name="Pfiffi S."/>
            <person name="Biedenkopf D."/>
            <person name="Wong P."/>
            <person name="Samans B."/>
            <person name="Grimm C."/>
            <person name="Basiewicz M."/>
            <person name="Murat C."/>
            <person name="Martin F."/>
            <person name="Kogel K.H."/>
        </authorList>
    </citation>
    <scope>NUCLEOTIDE SEQUENCE [LARGE SCALE GENOMIC DNA]</scope>
    <source>
        <strain evidence="1 2">DSM 11827</strain>
    </source>
</reference>
<dbReference type="Proteomes" id="UP000007148">
    <property type="component" value="Unassembled WGS sequence"/>
</dbReference>
<organism evidence="1 2">
    <name type="scientific">Serendipita indica (strain DSM 11827)</name>
    <name type="common">Root endophyte fungus</name>
    <name type="synonym">Piriformospora indica</name>
    <dbReference type="NCBI Taxonomy" id="1109443"/>
    <lineage>
        <taxon>Eukaryota</taxon>
        <taxon>Fungi</taxon>
        <taxon>Dikarya</taxon>
        <taxon>Basidiomycota</taxon>
        <taxon>Agaricomycotina</taxon>
        <taxon>Agaricomycetes</taxon>
        <taxon>Sebacinales</taxon>
        <taxon>Serendipitaceae</taxon>
        <taxon>Serendipita</taxon>
    </lineage>
</organism>
<gene>
    <name evidence="1" type="ORF">PIIN_11162</name>
</gene>
<protein>
    <submittedName>
        <fullName evidence="1">Uncharacterized protein</fullName>
    </submittedName>
</protein>